<gene>
    <name evidence="2" type="ORF">RPE78_08720</name>
</gene>
<accession>A0ABZ1DVK9</accession>
<feature type="chain" id="PRO_5046723988" evidence="1">
    <location>
        <begin position="23"/>
        <end position="145"/>
    </location>
</feature>
<evidence type="ECO:0000256" key="1">
    <source>
        <dbReference type="SAM" id="SignalP"/>
    </source>
</evidence>
<evidence type="ECO:0000313" key="2">
    <source>
        <dbReference type="EMBL" id="WRY32793.1"/>
    </source>
</evidence>
<name>A0ABZ1DVK9_9RHOB</name>
<evidence type="ECO:0000313" key="3">
    <source>
        <dbReference type="Proteomes" id="UP001623290"/>
    </source>
</evidence>
<keyword evidence="3" id="KW-1185">Reference proteome</keyword>
<dbReference type="EMBL" id="CP135443">
    <property type="protein sequence ID" value="WRY32793.1"/>
    <property type="molecule type" value="Genomic_DNA"/>
</dbReference>
<keyword evidence="1" id="KW-0732">Signal</keyword>
<dbReference type="Proteomes" id="UP001623290">
    <property type="component" value="Chromosome"/>
</dbReference>
<feature type="signal peptide" evidence="1">
    <location>
        <begin position="1"/>
        <end position="22"/>
    </location>
</feature>
<dbReference type="RefSeq" id="WP_406720318.1">
    <property type="nucleotide sequence ID" value="NZ_CP135443.1"/>
</dbReference>
<protein>
    <submittedName>
        <fullName evidence="2">Uncharacterized protein</fullName>
    </submittedName>
</protein>
<reference evidence="2 3" key="1">
    <citation type="submission" date="2023-09" db="EMBL/GenBank/DDBJ databases">
        <title>Thioclava shenzhenensis sp. nov., a multidrug resistant bacteria-antagonizing species isolated from coastal seawater.</title>
        <authorList>
            <person name="Long M."/>
        </authorList>
    </citation>
    <scope>NUCLEOTIDE SEQUENCE [LARGE SCALE GENOMIC DNA]</scope>
    <source>
        <strain evidence="2 3">FTW29</strain>
    </source>
</reference>
<organism evidence="2 3">
    <name type="scientific">Thioclava litoralis</name>
    <dbReference type="NCBI Taxonomy" id="3076557"/>
    <lineage>
        <taxon>Bacteria</taxon>
        <taxon>Pseudomonadati</taxon>
        <taxon>Pseudomonadota</taxon>
        <taxon>Alphaproteobacteria</taxon>
        <taxon>Rhodobacterales</taxon>
        <taxon>Paracoccaceae</taxon>
        <taxon>Thioclava</taxon>
    </lineage>
</organism>
<proteinExistence type="predicted"/>
<sequence length="145" mass="15697">MFLRYGALMLMAGLALGGPSRAEPRAQQIATCLEALSAYGAWLEQTEAMRLPGVISGFYGSPARELARVDNGRYLLLAELAQDHSDTEMRPYFDHVANPWKARLAEAETADFATLGQGLGEEVAACTKAVFAPSLAGHREALNRQ</sequence>